<keyword evidence="9" id="KW-1185">Reference proteome</keyword>
<name>A0A6J2JKL3_BOMMA</name>
<dbReference type="GO" id="GO:0016055">
    <property type="term" value="P:Wnt signaling pathway"/>
    <property type="evidence" value="ECO:0007669"/>
    <property type="project" value="UniProtKB-KW"/>
</dbReference>
<evidence type="ECO:0000256" key="7">
    <source>
        <dbReference type="RuleBase" id="RU361268"/>
    </source>
</evidence>
<dbReference type="GO" id="GO:0005956">
    <property type="term" value="C:protein kinase CK2 complex"/>
    <property type="evidence" value="ECO:0007669"/>
    <property type="project" value="UniProtKB-UniRule"/>
</dbReference>
<accession>A0A6J2JKL3</accession>
<evidence type="ECO:0000256" key="5">
    <source>
        <dbReference type="ARBA" id="ARBA00022687"/>
    </source>
</evidence>
<feature type="region of interest" description="Disordered" evidence="8">
    <location>
        <begin position="198"/>
        <end position="222"/>
    </location>
</feature>
<keyword evidence="5" id="KW-0879">Wnt signaling pathway</keyword>
<gene>
    <name evidence="10" type="primary">LOC114242567</name>
</gene>
<evidence type="ECO:0000313" key="9">
    <source>
        <dbReference type="Proteomes" id="UP000504629"/>
    </source>
</evidence>
<dbReference type="InterPro" id="IPR000704">
    <property type="entry name" value="Casein_kinase_II_reg-sub"/>
</dbReference>
<evidence type="ECO:0000256" key="2">
    <source>
        <dbReference type="ARBA" id="ARBA00011209"/>
    </source>
</evidence>
<dbReference type="PROSITE" id="PS01101">
    <property type="entry name" value="CK2_BETA"/>
    <property type="match status" value="1"/>
</dbReference>
<dbReference type="Pfam" id="PF01214">
    <property type="entry name" value="CK_II_beta"/>
    <property type="match status" value="1"/>
</dbReference>
<dbReference type="Proteomes" id="UP000504629">
    <property type="component" value="Unplaced"/>
</dbReference>
<dbReference type="PANTHER" id="PTHR11740:SF0">
    <property type="entry name" value="CASEIN KINASE II SUBUNIT BETA"/>
    <property type="match status" value="1"/>
</dbReference>
<dbReference type="FunFam" id="2.20.25.20:FF:000002">
    <property type="entry name" value="Casein kinase II subunit beta"/>
    <property type="match status" value="1"/>
</dbReference>
<dbReference type="InterPro" id="IPR035991">
    <property type="entry name" value="Casein_kinase_II_beta-like"/>
</dbReference>
<evidence type="ECO:0000313" key="10">
    <source>
        <dbReference type="RefSeq" id="XP_028029567.1"/>
    </source>
</evidence>
<evidence type="ECO:0000256" key="3">
    <source>
        <dbReference type="ARBA" id="ARBA00017775"/>
    </source>
</evidence>
<dbReference type="InterPro" id="IPR016149">
    <property type="entry name" value="Casein_kin_II_reg-sub_N"/>
</dbReference>
<dbReference type="GO" id="GO:0005737">
    <property type="term" value="C:cytoplasm"/>
    <property type="evidence" value="ECO:0007669"/>
    <property type="project" value="TreeGrafter"/>
</dbReference>
<keyword evidence="10" id="KW-0418">Kinase</keyword>
<dbReference type="RefSeq" id="XP_028029567.1">
    <property type="nucleotide sequence ID" value="XM_028173766.1"/>
</dbReference>
<dbReference type="GO" id="GO:0016301">
    <property type="term" value="F:kinase activity"/>
    <property type="evidence" value="ECO:0007669"/>
    <property type="project" value="UniProtKB-KW"/>
</dbReference>
<dbReference type="SMART" id="SM01085">
    <property type="entry name" value="CK_II_beta"/>
    <property type="match status" value="1"/>
</dbReference>
<evidence type="ECO:0000256" key="4">
    <source>
        <dbReference type="ARBA" id="ARBA00022553"/>
    </source>
</evidence>
<dbReference type="PRINTS" id="PR00472">
    <property type="entry name" value="CASNKINASEII"/>
</dbReference>
<evidence type="ECO:0000256" key="8">
    <source>
        <dbReference type="SAM" id="MobiDB-lite"/>
    </source>
</evidence>
<protein>
    <recommendedName>
        <fullName evidence="3 7">Casein kinase II subunit beta</fullName>
        <shortName evidence="7">CK II beta</shortName>
    </recommendedName>
</protein>
<dbReference type="SUPFAM" id="SSF57798">
    <property type="entry name" value="Casein kinase II beta subunit"/>
    <property type="match status" value="1"/>
</dbReference>
<dbReference type="OrthoDB" id="3971593at2759"/>
<organism evidence="9 10">
    <name type="scientific">Bombyx mandarina</name>
    <name type="common">Wild silk moth</name>
    <name type="synonym">Wild silkworm</name>
    <dbReference type="NCBI Taxonomy" id="7092"/>
    <lineage>
        <taxon>Eukaryota</taxon>
        <taxon>Metazoa</taxon>
        <taxon>Ecdysozoa</taxon>
        <taxon>Arthropoda</taxon>
        <taxon>Hexapoda</taxon>
        <taxon>Insecta</taxon>
        <taxon>Pterygota</taxon>
        <taxon>Neoptera</taxon>
        <taxon>Endopterygota</taxon>
        <taxon>Lepidoptera</taxon>
        <taxon>Glossata</taxon>
        <taxon>Ditrysia</taxon>
        <taxon>Bombycoidea</taxon>
        <taxon>Bombycidae</taxon>
        <taxon>Bombycinae</taxon>
        <taxon>Bombyx</taxon>
    </lineage>
</organism>
<dbReference type="GO" id="GO:0019887">
    <property type="term" value="F:protein kinase regulator activity"/>
    <property type="evidence" value="ECO:0007669"/>
    <property type="project" value="InterPro"/>
</dbReference>
<dbReference type="Gene3D" id="1.10.1820.10">
    <property type="entry name" value="protein kinase ck2 holoenzyme, chain C, domain 1"/>
    <property type="match status" value="1"/>
</dbReference>
<sequence length="222" mass="25453">MSSSEEVSWIAWFCTLRGNEFFCEVDEDYINDKFNLTGLNEQVPHYREALDMILDLEPDNPNESDLVEQASEILYGLIHARYILTNRGISQMLDKFQSGDFGYCPRVYCECQPMLPIGLSDVPAEAMVKLYCPRCMDVYTPKSSRHHHTDGAYFGTGFPHMVFMVHPDKRPKRPASQFVPRLYGFKIHPLAYQIQQAAANSKPPQRSLSYNNETKTSSNIPK</sequence>
<keyword evidence="10" id="KW-0808">Transferase</keyword>
<evidence type="ECO:0000256" key="1">
    <source>
        <dbReference type="ARBA" id="ARBA00006941"/>
    </source>
</evidence>
<comment type="subunit">
    <text evidence="2 7">Tetramer of two alpha and two beta subunits.</text>
</comment>
<dbReference type="GeneID" id="114242567"/>
<dbReference type="FunFam" id="1.10.1820.10:FF:000001">
    <property type="entry name" value="Casein kinase II subunit beta"/>
    <property type="match status" value="1"/>
</dbReference>
<dbReference type="AlphaFoldDB" id="A0A6J2JKL3"/>
<dbReference type="Gene3D" id="2.20.25.20">
    <property type="match status" value="1"/>
</dbReference>
<comment type="similarity">
    <text evidence="1 7">Belongs to the casein kinase 2 subunit beta family.</text>
</comment>
<comment type="function">
    <text evidence="6">Participates in Wnt signaling. Plays a complex role in regulating the basal catalytic activity of the alpha subunit.</text>
</comment>
<keyword evidence="4" id="KW-0597">Phosphoprotein</keyword>
<dbReference type="CTD" id="32132"/>
<reference evidence="10" key="1">
    <citation type="submission" date="2025-08" db="UniProtKB">
        <authorList>
            <consortium name="RefSeq"/>
        </authorList>
    </citation>
    <scope>IDENTIFICATION</scope>
    <source>
        <tissue evidence="10">Silk gland</tissue>
    </source>
</reference>
<dbReference type="PANTHER" id="PTHR11740">
    <property type="entry name" value="CASEIN KINASE II SUBUNIT BETA"/>
    <property type="match status" value="1"/>
</dbReference>
<proteinExistence type="inferred from homology"/>
<evidence type="ECO:0000256" key="6">
    <source>
        <dbReference type="ARBA" id="ARBA00058642"/>
    </source>
</evidence>